<proteinExistence type="predicted"/>
<accession>A0AAD4DDH9</accession>
<dbReference type="SUPFAM" id="SSF52047">
    <property type="entry name" value="RNI-like"/>
    <property type="match status" value="1"/>
</dbReference>
<dbReference type="EMBL" id="JAAAIL010000494">
    <property type="protein sequence ID" value="KAG0275311.1"/>
    <property type="molecule type" value="Genomic_DNA"/>
</dbReference>
<name>A0AAD4DDH9_9FUNG</name>
<organism evidence="1 2">
    <name type="scientific">Linnemannia exigua</name>
    <dbReference type="NCBI Taxonomy" id="604196"/>
    <lineage>
        <taxon>Eukaryota</taxon>
        <taxon>Fungi</taxon>
        <taxon>Fungi incertae sedis</taxon>
        <taxon>Mucoromycota</taxon>
        <taxon>Mortierellomycotina</taxon>
        <taxon>Mortierellomycetes</taxon>
        <taxon>Mortierellales</taxon>
        <taxon>Mortierellaceae</taxon>
        <taxon>Linnemannia</taxon>
    </lineage>
</organism>
<comment type="caution">
    <text evidence="1">The sequence shown here is derived from an EMBL/GenBank/DDBJ whole genome shotgun (WGS) entry which is preliminary data.</text>
</comment>
<evidence type="ECO:0000313" key="1">
    <source>
        <dbReference type="EMBL" id="KAG0275311.1"/>
    </source>
</evidence>
<evidence type="ECO:0000313" key="2">
    <source>
        <dbReference type="Proteomes" id="UP001194580"/>
    </source>
</evidence>
<protein>
    <submittedName>
        <fullName evidence="1">Uncharacterized protein</fullName>
    </submittedName>
</protein>
<gene>
    <name evidence="1" type="ORF">BGZ95_008935</name>
</gene>
<dbReference type="AlphaFoldDB" id="A0AAD4DDH9"/>
<reference evidence="1" key="1">
    <citation type="journal article" date="2020" name="Fungal Divers.">
        <title>Resolving the Mortierellaceae phylogeny through synthesis of multi-gene phylogenetics and phylogenomics.</title>
        <authorList>
            <person name="Vandepol N."/>
            <person name="Liber J."/>
            <person name="Desiro A."/>
            <person name="Na H."/>
            <person name="Kennedy M."/>
            <person name="Barry K."/>
            <person name="Grigoriev I.V."/>
            <person name="Miller A.N."/>
            <person name="O'Donnell K."/>
            <person name="Stajich J.E."/>
            <person name="Bonito G."/>
        </authorList>
    </citation>
    <scope>NUCLEOTIDE SEQUENCE</scope>
    <source>
        <strain evidence="1">NRRL 28262</strain>
    </source>
</reference>
<sequence length="212" mass="23913">MPYVYHGCGLIFGPDPAEFITSLTRLELALDRFMDNYVYDEDVTRISDSLRDLCPKLAAFVLQETIDGGLKATLIEYLVDSITRHASTLETLRVFNTNDDSAGLDLLSYYLCNYLPIVACYAELGQDIVNAIKTSTWRCHKLEVLDVHIGDPSEEAFGEDVSGLDEVFEDEPILGWHYHREASVLHNDKSIRLPKAFVQGIFEAVSGLYQLR</sequence>
<dbReference type="Proteomes" id="UP001194580">
    <property type="component" value="Unassembled WGS sequence"/>
</dbReference>
<keyword evidence="2" id="KW-1185">Reference proteome</keyword>